<keyword evidence="2" id="KW-1185">Reference proteome</keyword>
<organism evidence="1 2">
    <name type="scientific">Adineta ricciae</name>
    <name type="common">Rotifer</name>
    <dbReference type="NCBI Taxonomy" id="249248"/>
    <lineage>
        <taxon>Eukaryota</taxon>
        <taxon>Metazoa</taxon>
        <taxon>Spiralia</taxon>
        <taxon>Gnathifera</taxon>
        <taxon>Rotifera</taxon>
        <taxon>Eurotatoria</taxon>
        <taxon>Bdelloidea</taxon>
        <taxon>Adinetida</taxon>
        <taxon>Adinetidae</taxon>
        <taxon>Adineta</taxon>
    </lineage>
</organism>
<protein>
    <submittedName>
        <fullName evidence="1">Uncharacterized protein</fullName>
    </submittedName>
</protein>
<proteinExistence type="predicted"/>
<reference evidence="1" key="1">
    <citation type="submission" date="2021-02" db="EMBL/GenBank/DDBJ databases">
        <authorList>
            <person name="Nowell W R."/>
        </authorList>
    </citation>
    <scope>NUCLEOTIDE SEQUENCE</scope>
</reference>
<comment type="caution">
    <text evidence="1">The sequence shown here is derived from an EMBL/GenBank/DDBJ whole genome shotgun (WGS) entry which is preliminary data.</text>
</comment>
<accession>A0A813UKI1</accession>
<gene>
    <name evidence="1" type="ORF">XAT740_LOCUS4105</name>
</gene>
<name>A0A813UKI1_ADIRI</name>
<dbReference type="AlphaFoldDB" id="A0A813UKI1"/>
<evidence type="ECO:0000313" key="2">
    <source>
        <dbReference type="Proteomes" id="UP000663828"/>
    </source>
</evidence>
<dbReference type="Proteomes" id="UP000663828">
    <property type="component" value="Unassembled WGS sequence"/>
</dbReference>
<sequence>MLEHVIESTIEEELSKEKQAVYEKLANIFDPETAISYVCPKTNEIRDNTTLEDLKLLDSNKQRAYLERLRQLVHYKTTTQPLSRVDLE</sequence>
<feature type="non-terminal residue" evidence="1">
    <location>
        <position position="1"/>
    </location>
</feature>
<dbReference type="EMBL" id="CAJNOR010000164">
    <property type="protein sequence ID" value="CAF0823980.1"/>
    <property type="molecule type" value="Genomic_DNA"/>
</dbReference>
<evidence type="ECO:0000313" key="1">
    <source>
        <dbReference type="EMBL" id="CAF0823980.1"/>
    </source>
</evidence>